<dbReference type="Proteomes" id="UP000031408">
    <property type="component" value="Unassembled WGS sequence"/>
</dbReference>
<evidence type="ECO:0008006" key="4">
    <source>
        <dbReference type="Google" id="ProtNLM"/>
    </source>
</evidence>
<reference evidence="2 3" key="1">
    <citation type="submission" date="2014-11" db="EMBL/GenBank/DDBJ databases">
        <title>Genome sequence of Flavihumibacter solisilvae 3-3.</title>
        <authorList>
            <person name="Zhou G."/>
            <person name="Li M."/>
            <person name="Wang G."/>
        </authorList>
    </citation>
    <scope>NUCLEOTIDE SEQUENCE [LARGE SCALE GENOMIC DNA]</scope>
    <source>
        <strain evidence="2 3">3-3</strain>
    </source>
</reference>
<evidence type="ECO:0000313" key="3">
    <source>
        <dbReference type="Proteomes" id="UP000031408"/>
    </source>
</evidence>
<name>A0A0C1IJX2_9BACT</name>
<accession>A0A0C1IJX2</accession>
<dbReference type="InterPro" id="IPR011473">
    <property type="entry name" value="DUF1579"/>
</dbReference>
<organism evidence="2 3">
    <name type="scientific">Flavihumibacter solisilvae</name>
    <dbReference type="NCBI Taxonomy" id="1349421"/>
    <lineage>
        <taxon>Bacteria</taxon>
        <taxon>Pseudomonadati</taxon>
        <taxon>Bacteroidota</taxon>
        <taxon>Chitinophagia</taxon>
        <taxon>Chitinophagales</taxon>
        <taxon>Chitinophagaceae</taxon>
        <taxon>Flavihumibacter</taxon>
    </lineage>
</organism>
<feature type="compositionally biased region" description="Low complexity" evidence="1">
    <location>
        <begin position="116"/>
        <end position="128"/>
    </location>
</feature>
<dbReference type="Pfam" id="PF07617">
    <property type="entry name" value="DUF1579"/>
    <property type="match status" value="1"/>
</dbReference>
<protein>
    <recommendedName>
        <fullName evidence="4">DUF1579 domain-containing protein</fullName>
    </recommendedName>
</protein>
<feature type="region of interest" description="Disordered" evidence="1">
    <location>
        <begin position="104"/>
        <end position="128"/>
    </location>
</feature>
<comment type="caution">
    <text evidence="2">The sequence shown here is derived from an EMBL/GenBank/DDBJ whole genome shotgun (WGS) entry which is preliminary data.</text>
</comment>
<evidence type="ECO:0000256" key="1">
    <source>
        <dbReference type="SAM" id="MobiDB-lite"/>
    </source>
</evidence>
<dbReference type="AlphaFoldDB" id="A0A0C1IJX2"/>
<gene>
    <name evidence="2" type="ORF">OI18_22900</name>
</gene>
<proteinExistence type="predicted"/>
<evidence type="ECO:0000313" key="2">
    <source>
        <dbReference type="EMBL" id="KIC90744.1"/>
    </source>
</evidence>
<dbReference type="STRING" id="1349421.OI18_22900"/>
<dbReference type="RefSeq" id="WP_039144478.1">
    <property type="nucleotide sequence ID" value="NZ_JSVC01000045.1"/>
</dbReference>
<dbReference type="OrthoDB" id="277821at2"/>
<keyword evidence="3" id="KW-1185">Reference proteome</keyword>
<dbReference type="EMBL" id="JSVC01000045">
    <property type="protein sequence ID" value="KIC90744.1"/>
    <property type="molecule type" value="Genomic_DNA"/>
</dbReference>
<sequence>MSNTTFSESFQLGVHSEFQNYTGNWTGRCRVWFGPDQLADEAEMTGTIRIILNGRFLVHEYTASFQGKPLEGFMIMGYDLHTDRFQSAWIDTFHMNTGILFSQGGTGKKSRPDVVGSYSSGGESPEEWGWQTDMQLQENGELIITAYNISPQGESVKATETIYRRI</sequence>